<dbReference type="Proteomes" id="UP000663873">
    <property type="component" value="Unassembled WGS sequence"/>
</dbReference>
<feature type="non-terminal residue" evidence="2">
    <location>
        <position position="78"/>
    </location>
</feature>
<reference evidence="2" key="1">
    <citation type="submission" date="2021-02" db="EMBL/GenBank/DDBJ databases">
        <authorList>
            <person name="Nowell W R."/>
        </authorList>
    </citation>
    <scope>NUCLEOTIDE SEQUENCE</scope>
</reference>
<gene>
    <name evidence="2" type="ORF">UJA718_LOCUS43899</name>
</gene>
<feature type="region of interest" description="Disordered" evidence="1">
    <location>
        <begin position="11"/>
        <end position="78"/>
    </location>
</feature>
<keyword evidence="3" id="KW-1185">Reference proteome</keyword>
<dbReference type="AlphaFoldDB" id="A0A821SP84"/>
<evidence type="ECO:0000313" key="3">
    <source>
        <dbReference type="Proteomes" id="UP000663873"/>
    </source>
</evidence>
<dbReference type="EMBL" id="CAJOBP010064318">
    <property type="protein sequence ID" value="CAF4861522.1"/>
    <property type="molecule type" value="Genomic_DNA"/>
</dbReference>
<organism evidence="2 3">
    <name type="scientific">Rotaria socialis</name>
    <dbReference type="NCBI Taxonomy" id="392032"/>
    <lineage>
        <taxon>Eukaryota</taxon>
        <taxon>Metazoa</taxon>
        <taxon>Spiralia</taxon>
        <taxon>Gnathifera</taxon>
        <taxon>Rotifera</taxon>
        <taxon>Eurotatoria</taxon>
        <taxon>Bdelloidea</taxon>
        <taxon>Philodinida</taxon>
        <taxon>Philodinidae</taxon>
        <taxon>Rotaria</taxon>
    </lineage>
</organism>
<comment type="caution">
    <text evidence="2">The sequence shown here is derived from an EMBL/GenBank/DDBJ whole genome shotgun (WGS) entry which is preliminary data.</text>
</comment>
<evidence type="ECO:0000313" key="2">
    <source>
        <dbReference type="EMBL" id="CAF4861522.1"/>
    </source>
</evidence>
<sequence>MGKFFSNRLRDSLNFGGTLTTHEGENFDETSADYEATPEPPISLYDANRPIVTPSSTSSMNESYFTHTTPDIHKFSRR</sequence>
<evidence type="ECO:0000256" key="1">
    <source>
        <dbReference type="SAM" id="MobiDB-lite"/>
    </source>
</evidence>
<proteinExistence type="predicted"/>
<protein>
    <submittedName>
        <fullName evidence="2">Uncharacterized protein</fullName>
    </submittedName>
</protein>
<accession>A0A821SP84</accession>
<feature type="compositionally biased region" description="Polar residues" evidence="1">
    <location>
        <begin position="53"/>
        <end position="69"/>
    </location>
</feature>
<name>A0A821SP84_9BILA</name>